<keyword evidence="4" id="KW-1185">Reference proteome</keyword>
<comment type="caution">
    <text evidence="3">The sequence shown here is derived from an EMBL/GenBank/DDBJ whole genome shotgun (WGS) entry which is preliminary data.</text>
</comment>
<dbReference type="Proteomes" id="UP000019140">
    <property type="component" value="Unassembled WGS sequence"/>
</dbReference>
<dbReference type="AlphaFoldDB" id="W4MGQ7"/>
<feature type="region of interest" description="Disordered" evidence="1">
    <location>
        <begin position="56"/>
        <end position="110"/>
    </location>
</feature>
<sequence>MIPSDPASRPKSGFTHAQLALGMAGPYAHWWITAVVMLGFTTAGILPALWMRARRQAEPAQAAVDSPPEPPESKSSATLSPTVAHVNGTSQPAAMMAAVSTHAATHRTAS</sequence>
<organism evidence="3 4">
    <name type="scientific">Candidatus Entotheonella gemina</name>
    <dbReference type="NCBI Taxonomy" id="1429439"/>
    <lineage>
        <taxon>Bacteria</taxon>
        <taxon>Pseudomonadati</taxon>
        <taxon>Nitrospinota/Tectimicrobiota group</taxon>
        <taxon>Candidatus Tectimicrobiota</taxon>
        <taxon>Candidatus Entotheonellia</taxon>
        <taxon>Candidatus Entotheonellales</taxon>
        <taxon>Candidatus Entotheonellaceae</taxon>
        <taxon>Candidatus Entotheonella</taxon>
    </lineage>
</organism>
<keyword evidence="2" id="KW-0472">Membrane</keyword>
<proteinExistence type="predicted"/>
<evidence type="ECO:0000313" key="3">
    <source>
        <dbReference type="EMBL" id="ETX09340.1"/>
    </source>
</evidence>
<evidence type="ECO:0000256" key="2">
    <source>
        <dbReference type="SAM" id="Phobius"/>
    </source>
</evidence>
<feature type="compositionally biased region" description="Low complexity" evidence="1">
    <location>
        <begin position="93"/>
        <end position="103"/>
    </location>
</feature>
<keyword evidence="2" id="KW-0812">Transmembrane</keyword>
<protein>
    <submittedName>
        <fullName evidence="3">Uncharacterized protein</fullName>
    </submittedName>
</protein>
<gene>
    <name evidence="3" type="ORF">ETSY2_00095</name>
</gene>
<accession>W4MGQ7</accession>
<dbReference type="HOGENOM" id="CLU_2166371_0_0_7"/>
<dbReference type="EMBL" id="AZHX01000002">
    <property type="protein sequence ID" value="ETX09340.1"/>
    <property type="molecule type" value="Genomic_DNA"/>
</dbReference>
<evidence type="ECO:0000313" key="4">
    <source>
        <dbReference type="Proteomes" id="UP000019140"/>
    </source>
</evidence>
<feature type="compositionally biased region" description="Polar residues" evidence="1">
    <location>
        <begin position="77"/>
        <end position="92"/>
    </location>
</feature>
<feature type="transmembrane region" description="Helical" evidence="2">
    <location>
        <begin position="28"/>
        <end position="50"/>
    </location>
</feature>
<reference evidence="3 4" key="1">
    <citation type="journal article" date="2014" name="Nature">
        <title>An environmental bacterial taxon with a large and distinct metabolic repertoire.</title>
        <authorList>
            <person name="Wilson M.C."/>
            <person name="Mori T."/>
            <person name="Ruckert C."/>
            <person name="Uria A.R."/>
            <person name="Helf M.J."/>
            <person name="Takada K."/>
            <person name="Gernert C."/>
            <person name="Steffens U.A."/>
            <person name="Heycke N."/>
            <person name="Schmitt S."/>
            <person name="Rinke C."/>
            <person name="Helfrich E.J."/>
            <person name="Brachmann A.O."/>
            <person name="Gurgui C."/>
            <person name="Wakimoto T."/>
            <person name="Kracht M."/>
            <person name="Crusemann M."/>
            <person name="Hentschel U."/>
            <person name="Abe I."/>
            <person name="Matsunaga S."/>
            <person name="Kalinowski J."/>
            <person name="Takeyama H."/>
            <person name="Piel J."/>
        </authorList>
    </citation>
    <scope>NUCLEOTIDE SEQUENCE [LARGE SCALE GENOMIC DNA]</scope>
    <source>
        <strain evidence="4">TSY2</strain>
    </source>
</reference>
<name>W4MGQ7_9BACT</name>
<keyword evidence="2" id="KW-1133">Transmembrane helix</keyword>
<evidence type="ECO:0000256" key="1">
    <source>
        <dbReference type="SAM" id="MobiDB-lite"/>
    </source>
</evidence>